<proteinExistence type="predicted"/>
<reference evidence="1 2" key="1">
    <citation type="submission" date="2018-08" db="EMBL/GenBank/DDBJ databases">
        <title>Genome and evolution of the arbuscular mycorrhizal fungus Diversispora epigaea (formerly Glomus versiforme) and its bacterial endosymbionts.</title>
        <authorList>
            <person name="Sun X."/>
            <person name="Fei Z."/>
            <person name="Harrison M."/>
        </authorList>
    </citation>
    <scope>NUCLEOTIDE SEQUENCE [LARGE SCALE GENOMIC DNA]</scope>
    <source>
        <strain evidence="1 2">IT104</strain>
    </source>
</reference>
<evidence type="ECO:0000313" key="1">
    <source>
        <dbReference type="EMBL" id="RHZ65611.1"/>
    </source>
</evidence>
<dbReference type="STRING" id="1348612.A0A397HR12"/>
<sequence>MKIPEILDWKDYLFSFRKKYDLRFMVILDKFERLLVFGGSSERNHLVIQQQKTRTSSPIEAAALKIPLLKKAISVKVTKKLLEFGLGPRPTIPTERLCSLDGITKTIQTLLEIKKGLDEHELLAKLVVVKLIFAGVVIVGVEQVLQES</sequence>
<gene>
    <name evidence="1" type="ORF">Glove_313g46</name>
</gene>
<protein>
    <submittedName>
        <fullName evidence="1">Uncharacterized protein</fullName>
    </submittedName>
</protein>
<dbReference type="AlphaFoldDB" id="A0A397HR12"/>
<organism evidence="1 2">
    <name type="scientific">Diversispora epigaea</name>
    <dbReference type="NCBI Taxonomy" id="1348612"/>
    <lineage>
        <taxon>Eukaryota</taxon>
        <taxon>Fungi</taxon>
        <taxon>Fungi incertae sedis</taxon>
        <taxon>Mucoromycota</taxon>
        <taxon>Glomeromycotina</taxon>
        <taxon>Glomeromycetes</taxon>
        <taxon>Diversisporales</taxon>
        <taxon>Diversisporaceae</taxon>
        <taxon>Diversispora</taxon>
    </lineage>
</organism>
<dbReference type="EMBL" id="PQFF01000286">
    <property type="protein sequence ID" value="RHZ65611.1"/>
    <property type="molecule type" value="Genomic_DNA"/>
</dbReference>
<evidence type="ECO:0000313" key="2">
    <source>
        <dbReference type="Proteomes" id="UP000266861"/>
    </source>
</evidence>
<accession>A0A397HR12</accession>
<keyword evidence="2" id="KW-1185">Reference proteome</keyword>
<comment type="caution">
    <text evidence="1">The sequence shown here is derived from an EMBL/GenBank/DDBJ whole genome shotgun (WGS) entry which is preliminary data.</text>
</comment>
<dbReference type="Proteomes" id="UP000266861">
    <property type="component" value="Unassembled WGS sequence"/>
</dbReference>
<name>A0A397HR12_9GLOM</name>